<dbReference type="RefSeq" id="WP_214610481.1">
    <property type="nucleotide sequence ID" value="NZ_JACATN010000001.1"/>
</dbReference>
<evidence type="ECO:0000256" key="2">
    <source>
        <dbReference type="ARBA" id="ARBA00022679"/>
    </source>
</evidence>
<evidence type="ECO:0000259" key="7">
    <source>
        <dbReference type="Pfam" id="PF07005"/>
    </source>
</evidence>
<evidence type="ECO:0000256" key="5">
    <source>
        <dbReference type="ARBA" id="ARBA00022840"/>
    </source>
</evidence>
<evidence type="ECO:0000259" key="8">
    <source>
        <dbReference type="Pfam" id="PF17042"/>
    </source>
</evidence>
<organism evidence="9 10">
    <name type="scientific">Zobellia barbeyronii</name>
    <dbReference type="NCBI Taxonomy" id="2748009"/>
    <lineage>
        <taxon>Bacteria</taxon>
        <taxon>Pseudomonadati</taxon>
        <taxon>Bacteroidota</taxon>
        <taxon>Flavobacteriia</taxon>
        <taxon>Flavobacteriales</taxon>
        <taxon>Flavobacteriaceae</taxon>
        <taxon>Zobellia</taxon>
    </lineage>
</organism>
<keyword evidence="2" id="KW-0808">Transferase</keyword>
<dbReference type="Gene3D" id="3.40.50.10840">
    <property type="entry name" value="Putative sugar-binding, N-terminal domain"/>
    <property type="match status" value="1"/>
</dbReference>
<accession>A0ABS5WAJ7</accession>
<dbReference type="InterPro" id="IPR010737">
    <property type="entry name" value="4-carb_acid_sugar_kinase_N"/>
</dbReference>
<dbReference type="Proteomes" id="UP000740413">
    <property type="component" value="Unassembled WGS sequence"/>
</dbReference>
<dbReference type="InterPro" id="IPR037051">
    <property type="entry name" value="4-carb_acid_sugar_kinase_N_sf"/>
</dbReference>
<keyword evidence="3" id="KW-0547">Nucleotide-binding</keyword>
<comment type="caution">
    <text evidence="9">The sequence shown here is derived from an EMBL/GenBank/DDBJ whole genome shotgun (WGS) entry which is preliminary data.</text>
</comment>
<dbReference type="Gene3D" id="3.40.980.20">
    <property type="entry name" value="Four-carbon acid sugar kinase, nucleotide binding domain"/>
    <property type="match status" value="1"/>
</dbReference>
<keyword evidence="5" id="KW-0067">ATP-binding</keyword>
<evidence type="ECO:0000256" key="3">
    <source>
        <dbReference type="ARBA" id="ARBA00022741"/>
    </source>
</evidence>
<proteinExistence type="inferred from homology"/>
<name>A0ABS5WAJ7_9FLAO</name>
<gene>
    <name evidence="9" type="ORF">HW347_03145</name>
</gene>
<dbReference type="SUPFAM" id="SSF142764">
    <property type="entry name" value="YgbK-like"/>
    <property type="match status" value="1"/>
</dbReference>
<evidence type="ECO:0000313" key="10">
    <source>
        <dbReference type="Proteomes" id="UP000740413"/>
    </source>
</evidence>
<dbReference type="Pfam" id="PF07005">
    <property type="entry name" value="SBD_N"/>
    <property type="match status" value="1"/>
</dbReference>
<dbReference type="Pfam" id="PF17042">
    <property type="entry name" value="NBD_C"/>
    <property type="match status" value="1"/>
</dbReference>
<comment type="similarity">
    <text evidence="1">Belongs to the four-carbon acid sugar kinase family.</text>
</comment>
<dbReference type="InterPro" id="IPR031475">
    <property type="entry name" value="NBD_C"/>
</dbReference>
<keyword evidence="6" id="KW-0119">Carbohydrate metabolism</keyword>
<evidence type="ECO:0008006" key="11">
    <source>
        <dbReference type="Google" id="ProtNLM"/>
    </source>
</evidence>
<evidence type="ECO:0000256" key="6">
    <source>
        <dbReference type="ARBA" id="ARBA00023277"/>
    </source>
</evidence>
<keyword evidence="4" id="KW-0418">Kinase</keyword>
<dbReference type="InterPro" id="IPR042213">
    <property type="entry name" value="NBD_C_sf"/>
</dbReference>
<dbReference type="EMBL" id="JACATN010000001">
    <property type="protein sequence ID" value="MBT2160244.1"/>
    <property type="molecule type" value="Genomic_DNA"/>
</dbReference>
<sequence length="461" mass="50734">MSHSALLKSIEEGDKLLGHEAEIRAELAKNPKSIVILDDDPTGTQTVCNVPVITEWTEEILEKELLASPVFFILTNSRSLQAEEANALGQLLGERLQKLADKHQKKLIVISRSDSTLRGHYPNEVDALAKGMNINEARQILAPAFFEGGRYTFDDIHYVKEGNNFVPAAETPFAKDNTFGYTSSNLKDWIVEKSEGKVDKNSISSISVQALRNRISEEIKSIIEQPETTHIITNATSYPDLQAMALAILKSDSSFVFRTAASFINAISGIAIKPCLTKDQILKIPSLNGALLVIGSYVPKTTAQLAYLKERSNAVFLELDVTNVFDIGVFCKELVLLVEKVESSLKTGKDVVIFTSREVKKGTTKNESLDIVNRVSNALISVIKKIRVQPKYILAKGGITSSDIATKGLNVRRANVLGQVLKGVPVWQLDKDAKFPNMAYIVFPGNVGDDMALYELISLLK</sequence>
<feature type="domain" description="Four-carbon acid sugar kinase N-terminal" evidence="7">
    <location>
        <begin position="34"/>
        <end position="266"/>
    </location>
</feature>
<keyword evidence="10" id="KW-1185">Reference proteome</keyword>
<protein>
    <recommendedName>
        <fullName evidence="11">Hydroxyacid dehydrogenase</fullName>
    </recommendedName>
</protein>
<evidence type="ECO:0000256" key="1">
    <source>
        <dbReference type="ARBA" id="ARBA00005715"/>
    </source>
</evidence>
<reference evidence="10" key="1">
    <citation type="submission" date="2023-07" db="EMBL/GenBank/DDBJ databases">
        <title>Zobellia barbeyronii sp. nov., a new marine flavobacterium, isolated from green and red algae.</title>
        <authorList>
            <person name="Nedashkovskaya O.I."/>
            <person name="Otstavnykh N."/>
            <person name="Zhukova N."/>
            <person name="Guzev K."/>
            <person name="Chausova V."/>
            <person name="Tekutyeva L."/>
            <person name="Mikhailov V."/>
            <person name="Isaeva M."/>
        </authorList>
    </citation>
    <scope>NUCLEOTIDE SEQUENCE [LARGE SCALE GENOMIC DNA]</scope>
    <source>
        <strain evidence="10">KMM 6746</strain>
    </source>
</reference>
<feature type="domain" description="Four-carbon acid sugar kinase nucleotide binding" evidence="8">
    <location>
        <begin position="291"/>
        <end position="453"/>
    </location>
</feature>
<evidence type="ECO:0000256" key="4">
    <source>
        <dbReference type="ARBA" id="ARBA00022777"/>
    </source>
</evidence>
<evidence type="ECO:0000313" key="9">
    <source>
        <dbReference type="EMBL" id="MBT2160244.1"/>
    </source>
</evidence>